<accession>A0A1B1C5J8</accession>
<name>A0A1B1C5J8_RHILE</name>
<evidence type="ECO:0000313" key="1">
    <source>
        <dbReference type="EMBL" id="ANP85031.1"/>
    </source>
</evidence>
<sequence>MEAHPDLSDERRNALLQSLTAVGLSKPIGYLPLYTIEKFLRLSPEALADDAAKRGLATVQFDAAACCIKSGALYAYHRQALASVLQENAATVRAAGLPLDPDEFVSQIATVWFEEQHLAYPVIAAAFGDKA</sequence>
<organism evidence="1 2">
    <name type="scientific">Rhizobium leguminosarum</name>
    <dbReference type="NCBI Taxonomy" id="384"/>
    <lineage>
        <taxon>Bacteria</taxon>
        <taxon>Pseudomonadati</taxon>
        <taxon>Pseudomonadota</taxon>
        <taxon>Alphaproteobacteria</taxon>
        <taxon>Hyphomicrobiales</taxon>
        <taxon>Rhizobiaceae</taxon>
        <taxon>Rhizobium/Agrobacterium group</taxon>
        <taxon>Rhizobium</taxon>
    </lineage>
</organism>
<protein>
    <submittedName>
        <fullName evidence="1">Uncharacterized protein</fullName>
    </submittedName>
</protein>
<gene>
    <name evidence="1" type="ORF">BA011_04285</name>
</gene>
<proteinExistence type="predicted"/>
<dbReference type="AlphaFoldDB" id="A0A1B1C5J8"/>
<reference evidence="1 2" key="1">
    <citation type="submission" date="2016-06" db="EMBL/GenBank/DDBJ databases">
        <title>Microsymbionts genomes from the relict species Vavilovia formosa.</title>
        <authorList>
            <person name="Chirak E."/>
            <person name="Kimeklis A."/>
            <person name="Andronov E."/>
        </authorList>
    </citation>
    <scope>NUCLEOTIDE SEQUENCE [LARGE SCALE GENOMIC DNA]</scope>
    <source>
        <strain evidence="1 2">Vaf10</strain>
    </source>
</reference>
<evidence type="ECO:0000313" key="2">
    <source>
        <dbReference type="Proteomes" id="UP000092691"/>
    </source>
</evidence>
<dbReference type="Proteomes" id="UP000092691">
    <property type="component" value="Chromosome"/>
</dbReference>
<dbReference type="EMBL" id="CP016286">
    <property type="protein sequence ID" value="ANP85031.1"/>
    <property type="molecule type" value="Genomic_DNA"/>
</dbReference>